<feature type="compositionally biased region" description="Basic and acidic residues" evidence="1">
    <location>
        <begin position="140"/>
        <end position="149"/>
    </location>
</feature>
<reference evidence="2 3" key="1">
    <citation type="journal article" date="2019" name="Nat. Ecol. Evol.">
        <title>Megaphylogeny resolves global patterns of mushroom evolution.</title>
        <authorList>
            <person name="Varga T."/>
            <person name="Krizsan K."/>
            <person name="Foldi C."/>
            <person name="Dima B."/>
            <person name="Sanchez-Garcia M."/>
            <person name="Sanchez-Ramirez S."/>
            <person name="Szollosi G.J."/>
            <person name="Szarkandi J.G."/>
            <person name="Papp V."/>
            <person name="Albert L."/>
            <person name="Andreopoulos W."/>
            <person name="Angelini C."/>
            <person name="Antonin V."/>
            <person name="Barry K.W."/>
            <person name="Bougher N.L."/>
            <person name="Buchanan P."/>
            <person name="Buyck B."/>
            <person name="Bense V."/>
            <person name="Catcheside P."/>
            <person name="Chovatia M."/>
            <person name="Cooper J."/>
            <person name="Damon W."/>
            <person name="Desjardin D."/>
            <person name="Finy P."/>
            <person name="Geml J."/>
            <person name="Haridas S."/>
            <person name="Hughes K."/>
            <person name="Justo A."/>
            <person name="Karasinski D."/>
            <person name="Kautmanova I."/>
            <person name="Kiss B."/>
            <person name="Kocsube S."/>
            <person name="Kotiranta H."/>
            <person name="LaButti K.M."/>
            <person name="Lechner B.E."/>
            <person name="Liimatainen K."/>
            <person name="Lipzen A."/>
            <person name="Lukacs Z."/>
            <person name="Mihaltcheva S."/>
            <person name="Morgado L.N."/>
            <person name="Niskanen T."/>
            <person name="Noordeloos M.E."/>
            <person name="Ohm R.A."/>
            <person name="Ortiz-Santana B."/>
            <person name="Ovrebo C."/>
            <person name="Racz N."/>
            <person name="Riley R."/>
            <person name="Savchenko A."/>
            <person name="Shiryaev A."/>
            <person name="Soop K."/>
            <person name="Spirin V."/>
            <person name="Szebenyi C."/>
            <person name="Tomsovsky M."/>
            <person name="Tulloss R.E."/>
            <person name="Uehling J."/>
            <person name="Grigoriev I.V."/>
            <person name="Vagvolgyi C."/>
            <person name="Papp T."/>
            <person name="Martin F.M."/>
            <person name="Miettinen O."/>
            <person name="Hibbett D.S."/>
            <person name="Nagy L.G."/>
        </authorList>
    </citation>
    <scope>NUCLEOTIDE SEQUENCE [LARGE SCALE GENOMIC DNA]</scope>
    <source>
        <strain evidence="2 3">CBS 121175</strain>
    </source>
</reference>
<dbReference type="AlphaFoldDB" id="A0A5C3KEM9"/>
<proteinExistence type="predicted"/>
<gene>
    <name evidence="2" type="ORF">FA15DRAFT_709891</name>
</gene>
<dbReference type="Proteomes" id="UP000307440">
    <property type="component" value="Unassembled WGS sequence"/>
</dbReference>
<accession>A0A5C3KEM9</accession>
<feature type="compositionally biased region" description="Polar residues" evidence="1">
    <location>
        <begin position="61"/>
        <end position="70"/>
    </location>
</feature>
<name>A0A5C3KEM9_COPMA</name>
<sequence>MKHPPQAYLSVNDGCFPDVWTQYRQQPTNESDIQRLAQATQYSGTSTTRNRGASAFPPEGQVSNQPPSRSTKLRRAAERTDPSTPLQGRPGQIRVGVSRGTLGASNAQRDIPTNLSPHSPLGAPPSYRSPIGHGYSAARADPHPRDRDPLPNTLPSGQRGSHFPAIGAEDESQESHPDPVILNRQDLLSLLDAVVTVNANSSRHSANTPSSMAIGNEAVRQAQQILSDKRQITLTTQEFNGLCETMHDLARQQNLTNHRIEQMSGSLNDLAHDRLTDTDSSSGSIFSGFFSRKGKKSKFLDGRWVSPTRGASEIDLNAGEDFYAPISPFVGYESQASSASAPALLPAPAHSRYHYSPRQFFHSPSCMCTACCFQRSHQ</sequence>
<dbReference type="EMBL" id="ML210404">
    <property type="protein sequence ID" value="TFK18408.1"/>
    <property type="molecule type" value="Genomic_DNA"/>
</dbReference>
<evidence type="ECO:0000313" key="3">
    <source>
        <dbReference type="Proteomes" id="UP000307440"/>
    </source>
</evidence>
<evidence type="ECO:0000313" key="2">
    <source>
        <dbReference type="EMBL" id="TFK18408.1"/>
    </source>
</evidence>
<organism evidence="2 3">
    <name type="scientific">Coprinopsis marcescibilis</name>
    <name type="common">Agaric fungus</name>
    <name type="synonym">Psathyrella marcescibilis</name>
    <dbReference type="NCBI Taxonomy" id="230819"/>
    <lineage>
        <taxon>Eukaryota</taxon>
        <taxon>Fungi</taxon>
        <taxon>Dikarya</taxon>
        <taxon>Basidiomycota</taxon>
        <taxon>Agaricomycotina</taxon>
        <taxon>Agaricomycetes</taxon>
        <taxon>Agaricomycetidae</taxon>
        <taxon>Agaricales</taxon>
        <taxon>Agaricineae</taxon>
        <taxon>Psathyrellaceae</taxon>
        <taxon>Coprinopsis</taxon>
    </lineage>
</organism>
<protein>
    <submittedName>
        <fullName evidence="2">Uncharacterized protein</fullName>
    </submittedName>
</protein>
<feature type="compositionally biased region" description="Polar residues" evidence="1">
    <location>
        <begin position="103"/>
        <end position="117"/>
    </location>
</feature>
<feature type="compositionally biased region" description="Polar residues" evidence="1">
    <location>
        <begin position="38"/>
        <end position="51"/>
    </location>
</feature>
<feature type="region of interest" description="Disordered" evidence="1">
    <location>
        <begin position="38"/>
        <end position="177"/>
    </location>
</feature>
<keyword evidence="3" id="KW-1185">Reference proteome</keyword>
<evidence type="ECO:0000256" key="1">
    <source>
        <dbReference type="SAM" id="MobiDB-lite"/>
    </source>
</evidence>